<evidence type="ECO:0000256" key="8">
    <source>
        <dbReference type="SAM" id="Phobius"/>
    </source>
</evidence>
<dbReference type="Proteomes" id="UP001212263">
    <property type="component" value="Unassembled WGS sequence"/>
</dbReference>
<reference evidence="11 12" key="1">
    <citation type="submission" date="2018-08" db="EMBL/GenBank/DDBJ databases">
        <title>A genome reference for cultivated species of the human gut microbiota.</title>
        <authorList>
            <person name="Zou Y."/>
            <person name="Xue W."/>
            <person name="Luo G."/>
        </authorList>
    </citation>
    <scope>NUCLEOTIDE SEQUENCE [LARGE SCALE GENOMIC DNA]</scope>
    <source>
        <strain evidence="11 12">AF14-6AC</strain>
    </source>
</reference>
<feature type="transmembrane region" description="Helical" evidence="8">
    <location>
        <begin position="136"/>
        <end position="155"/>
    </location>
</feature>
<evidence type="ECO:0000313" key="11">
    <source>
        <dbReference type="EMBL" id="RGV30680.1"/>
    </source>
</evidence>
<sequence>METQAATLPRVFSFGFWKILCKGTGQVMFQDNAWTGLFFLAGIFYGSYVTGNPAVAWGALAGVFMSTITGYLLRYPAEKGTAGLWGFNGVLVGCALPTFLGNVPLMWLAIVIFSSMTTWVMVGLNHLLAPYKVSSFTFPFVLTTWFVLMAARIMHGLPDSGLGAPELPGNFSSAFDTGFKDLVIYWLTGIGQVFLIKSWVTGLLFLIGLAISNYWAAIWAAIGSALALAVAILYQCNGGDIANGLFSFSPVLTAIALGMTFYQVNWRTAIWTLLGIFATVFIQAGMDTFFSPLGIPTLTGPFCVATWLFLWPHLNLDKKILQQG</sequence>
<dbReference type="Gene3D" id="1.10.3430.10">
    <property type="entry name" value="Ammonium transporter AmtB like domains"/>
    <property type="match status" value="1"/>
</dbReference>
<dbReference type="RefSeq" id="WP_022159690.1">
    <property type="nucleotide sequence ID" value="NZ_BAABYK010000001.1"/>
</dbReference>
<feature type="site" description="Important for channel permeability" evidence="7">
    <location>
        <position position="299"/>
    </location>
</feature>
<evidence type="ECO:0000256" key="2">
    <source>
        <dbReference type="ARBA" id="ARBA00005914"/>
    </source>
</evidence>
<dbReference type="Proteomes" id="UP000283426">
    <property type="component" value="Unassembled WGS sequence"/>
</dbReference>
<comment type="caution">
    <text evidence="11">The sequence shown here is derived from an EMBL/GenBank/DDBJ whole genome shotgun (WGS) entry which is preliminary data.</text>
</comment>
<dbReference type="PANTHER" id="PTHR10464">
    <property type="entry name" value="UREA TRANSPORTER"/>
    <property type="match status" value="1"/>
</dbReference>
<feature type="transmembrane region" description="Helical" evidence="8">
    <location>
        <begin position="183"/>
        <end position="207"/>
    </location>
</feature>
<name>A0A1Y3YND4_9BACT</name>
<dbReference type="InterPro" id="IPR017807">
    <property type="entry name" value="Urea_transporter_bac"/>
</dbReference>
<feature type="transmembrane region" description="Helical" evidence="8">
    <location>
        <begin position="292"/>
        <end position="311"/>
    </location>
</feature>
<organism evidence="11 12">
    <name type="scientific">Odoribacter splanchnicus</name>
    <dbReference type="NCBI Taxonomy" id="28118"/>
    <lineage>
        <taxon>Bacteria</taxon>
        <taxon>Pseudomonadati</taxon>
        <taxon>Bacteroidota</taxon>
        <taxon>Bacteroidia</taxon>
        <taxon>Bacteroidales</taxon>
        <taxon>Odoribacteraceae</taxon>
        <taxon>Odoribacter</taxon>
    </lineage>
</organism>
<evidence type="ECO:0000313" key="12">
    <source>
        <dbReference type="Proteomes" id="UP000283426"/>
    </source>
</evidence>
<keyword evidence="6 8" id="KW-0472">Membrane</keyword>
<keyword evidence="4 8" id="KW-0812">Transmembrane</keyword>
<dbReference type="EMBL" id="QRYW01000001">
    <property type="protein sequence ID" value="RGV30680.1"/>
    <property type="molecule type" value="Genomic_DNA"/>
</dbReference>
<dbReference type="GO" id="GO:0015204">
    <property type="term" value="F:urea transmembrane transporter activity"/>
    <property type="evidence" value="ECO:0007669"/>
    <property type="project" value="InterPro"/>
</dbReference>
<proteinExistence type="inferred from homology"/>
<comment type="subcellular location">
    <subcellularLocation>
        <location evidence="1">Cell membrane</location>
        <topology evidence="1">Multi-pass membrane protein</topology>
    </subcellularLocation>
</comment>
<accession>A0A1Y3YND4</accession>
<dbReference type="EMBL" id="JAKNDN010000023">
    <property type="protein sequence ID" value="MCG4960643.1"/>
    <property type="molecule type" value="Genomic_DNA"/>
</dbReference>
<evidence type="ECO:0000313" key="9">
    <source>
        <dbReference type="EMBL" id="MCG4960643.1"/>
    </source>
</evidence>
<dbReference type="EMBL" id="JAQMRD010000005">
    <property type="protein sequence ID" value="MDB9222373.1"/>
    <property type="molecule type" value="Genomic_DNA"/>
</dbReference>
<keyword evidence="5 8" id="KW-1133">Transmembrane helix</keyword>
<dbReference type="InterPro" id="IPR004937">
    <property type="entry name" value="Urea_transporter"/>
</dbReference>
<dbReference type="Proteomes" id="UP001199750">
    <property type="component" value="Unassembled WGS sequence"/>
</dbReference>
<dbReference type="PANTHER" id="PTHR10464:SF4">
    <property type="entry name" value="UREA TRANSPORTER"/>
    <property type="match status" value="1"/>
</dbReference>
<dbReference type="AlphaFoldDB" id="A0A1Y3YND4"/>
<evidence type="ECO:0000256" key="3">
    <source>
        <dbReference type="ARBA" id="ARBA00022475"/>
    </source>
</evidence>
<evidence type="ECO:0000256" key="6">
    <source>
        <dbReference type="ARBA" id="ARBA00023136"/>
    </source>
</evidence>
<reference evidence="10" key="3">
    <citation type="submission" date="2023-01" db="EMBL/GenBank/DDBJ databases">
        <title>Human gut microbiome strain richness.</title>
        <authorList>
            <person name="Chen-Liaw A."/>
        </authorList>
    </citation>
    <scope>NUCLEOTIDE SEQUENCE</scope>
    <source>
        <strain evidence="10">RTP21484st1_B7_RTP21484_190118</strain>
    </source>
</reference>
<feature type="transmembrane region" description="Helical" evidence="8">
    <location>
        <begin position="54"/>
        <end position="73"/>
    </location>
</feature>
<dbReference type="InterPro" id="IPR029020">
    <property type="entry name" value="Ammonium/urea_transptr"/>
</dbReference>
<dbReference type="NCBIfam" id="TIGR03441">
    <property type="entry name" value="urea_trans_yut"/>
    <property type="match status" value="1"/>
</dbReference>
<protein>
    <submittedName>
        <fullName evidence="11">Urea transporter</fullName>
    </submittedName>
</protein>
<dbReference type="PIRSF" id="PIRSF016502">
    <property type="entry name" value="Urea_transporter"/>
    <property type="match status" value="1"/>
</dbReference>
<gene>
    <name evidence="11" type="primary">yut</name>
    <name evidence="11" type="ORF">DWW24_01060</name>
    <name evidence="9" type="ORF">L0P03_12400</name>
    <name evidence="10" type="ORF">PN645_05045</name>
</gene>
<comment type="similarity">
    <text evidence="2">Belongs to the urea transporter family.</text>
</comment>
<dbReference type="Pfam" id="PF03253">
    <property type="entry name" value="UT"/>
    <property type="match status" value="1"/>
</dbReference>
<keyword evidence="3" id="KW-1003">Cell membrane</keyword>
<feature type="transmembrane region" description="Helical" evidence="8">
    <location>
        <begin position="214"/>
        <end position="235"/>
    </location>
</feature>
<evidence type="ECO:0000256" key="4">
    <source>
        <dbReference type="ARBA" id="ARBA00022692"/>
    </source>
</evidence>
<evidence type="ECO:0000313" key="10">
    <source>
        <dbReference type="EMBL" id="MDB9222373.1"/>
    </source>
</evidence>
<evidence type="ECO:0000256" key="1">
    <source>
        <dbReference type="ARBA" id="ARBA00004651"/>
    </source>
</evidence>
<evidence type="ECO:0000256" key="5">
    <source>
        <dbReference type="ARBA" id="ARBA00022989"/>
    </source>
</evidence>
<evidence type="ECO:0000256" key="7">
    <source>
        <dbReference type="PIRSR" id="PIRSR016502-1"/>
    </source>
</evidence>
<feature type="transmembrane region" description="Helical" evidence="8">
    <location>
        <begin position="269"/>
        <end position="286"/>
    </location>
</feature>
<feature type="transmembrane region" description="Helical" evidence="8">
    <location>
        <begin position="241"/>
        <end position="262"/>
    </location>
</feature>
<reference evidence="9" key="2">
    <citation type="submission" date="2022-01" db="EMBL/GenBank/DDBJ databases">
        <title>Collection of gut derived symbiotic bacterial strains cultured from healthy donors.</title>
        <authorList>
            <person name="Lin H."/>
            <person name="Kohout C."/>
            <person name="Waligurski E."/>
            <person name="Pamer E.G."/>
        </authorList>
    </citation>
    <scope>NUCLEOTIDE SEQUENCE</scope>
    <source>
        <strain evidence="9">DFI.1.149</strain>
    </source>
</reference>
<dbReference type="GO" id="GO:0005886">
    <property type="term" value="C:plasma membrane"/>
    <property type="evidence" value="ECO:0007669"/>
    <property type="project" value="UniProtKB-SubCell"/>
</dbReference>
<feature type="transmembrane region" description="Helical" evidence="8">
    <location>
        <begin position="80"/>
        <end position="99"/>
    </location>
</feature>
<feature type="transmembrane region" description="Helical" evidence="8">
    <location>
        <begin position="32"/>
        <end position="48"/>
    </location>
</feature>
<feature type="transmembrane region" description="Helical" evidence="8">
    <location>
        <begin position="105"/>
        <end position="124"/>
    </location>
</feature>